<dbReference type="Proteomes" id="UP001597139">
    <property type="component" value="Unassembled WGS sequence"/>
</dbReference>
<name>A0ABD6BSZ3_9EURY</name>
<evidence type="ECO:0000313" key="2">
    <source>
        <dbReference type="Proteomes" id="UP001597139"/>
    </source>
</evidence>
<dbReference type="RefSeq" id="WP_267647789.1">
    <property type="nucleotide sequence ID" value="NZ_JANHGR010000002.1"/>
</dbReference>
<keyword evidence="2" id="KW-1185">Reference proteome</keyword>
<sequence>MNDPARAVDLNRTVLETVAVDDSGDWWTGVVRYRPRHGSGSRLRLERYVENGGGVQLAHRWRVRSEFWTDERDAVARFRKYGGDSPPALPISDFFDVREYTEIRNDRTRWVGVSRIEGQYGRDKARLYHWDPSDRTTEQKWTVGKHWSRLARVATRMLAEGA</sequence>
<dbReference type="AlphaFoldDB" id="A0ABD6BSZ3"/>
<organism evidence="1 2">
    <name type="scientific">Halolamina litorea</name>
    <dbReference type="NCBI Taxonomy" id="1515593"/>
    <lineage>
        <taxon>Archaea</taxon>
        <taxon>Methanobacteriati</taxon>
        <taxon>Methanobacteriota</taxon>
        <taxon>Stenosarchaea group</taxon>
        <taxon>Halobacteria</taxon>
        <taxon>Halobacteriales</taxon>
        <taxon>Haloferacaceae</taxon>
    </lineage>
</organism>
<dbReference type="EMBL" id="JBHUCZ010000010">
    <property type="protein sequence ID" value="MFD1568212.1"/>
    <property type="molecule type" value="Genomic_DNA"/>
</dbReference>
<evidence type="ECO:0000313" key="1">
    <source>
        <dbReference type="EMBL" id="MFD1568212.1"/>
    </source>
</evidence>
<proteinExistence type="predicted"/>
<comment type="caution">
    <text evidence="1">The sequence shown here is derived from an EMBL/GenBank/DDBJ whole genome shotgun (WGS) entry which is preliminary data.</text>
</comment>
<accession>A0ABD6BSZ3</accession>
<reference evidence="1 2" key="1">
    <citation type="journal article" date="2019" name="Int. J. Syst. Evol. Microbiol.">
        <title>The Global Catalogue of Microorganisms (GCM) 10K type strain sequencing project: providing services to taxonomists for standard genome sequencing and annotation.</title>
        <authorList>
            <consortium name="The Broad Institute Genomics Platform"/>
            <consortium name="The Broad Institute Genome Sequencing Center for Infectious Disease"/>
            <person name="Wu L."/>
            <person name="Ma J."/>
        </authorList>
    </citation>
    <scope>NUCLEOTIDE SEQUENCE [LARGE SCALE GENOMIC DNA]</scope>
    <source>
        <strain evidence="1 2">CGMCC 1.12859</strain>
    </source>
</reference>
<gene>
    <name evidence="1" type="ORF">ACFSAU_11990</name>
</gene>
<protein>
    <submittedName>
        <fullName evidence="1">Uncharacterized protein</fullName>
    </submittedName>
</protein>